<dbReference type="AlphaFoldDB" id="A0A0A0CYU3"/>
<dbReference type="GO" id="GO:0006749">
    <property type="term" value="P:glutathione metabolic process"/>
    <property type="evidence" value="ECO:0007669"/>
    <property type="project" value="TreeGrafter"/>
</dbReference>
<sequence length="202" mass="22292">MSSPIEFYFDFASPYGYLGAMRIDALAARHGREVRWKPVLLGPIMKQIGTRPIRDLPVRGPYLEQDAARFAAFLDIPFTLPVQWPIAALAPSRAVWWLADDRPALAHDLAVALYDAHWGRGEDIAAPEAVVRIAAGLGLDAAETDEAIRRPEVKDRLRAETEAAAAKGVFGSPFFLLDGEGFWGADRLDQLEWRLQGSPRAG</sequence>
<dbReference type="OrthoDB" id="5244108at2"/>
<evidence type="ECO:0000313" key="4">
    <source>
        <dbReference type="EMBL" id="KGM31661.1"/>
    </source>
</evidence>
<dbReference type="Proteomes" id="UP000029995">
    <property type="component" value="Unassembled WGS sequence"/>
</dbReference>
<feature type="active site" description="Nucleophile" evidence="2">
    <location>
        <position position="13"/>
    </location>
</feature>
<proteinExistence type="inferred from homology"/>
<dbReference type="GO" id="GO:0004364">
    <property type="term" value="F:glutathione transferase activity"/>
    <property type="evidence" value="ECO:0007669"/>
    <property type="project" value="TreeGrafter"/>
</dbReference>
<feature type="domain" description="DSBA-like thioredoxin" evidence="3">
    <location>
        <begin position="5"/>
        <end position="196"/>
    </location>
</feature>
<comment type="similarity">
    <text evidence="1">Belongs to the GST superfamily. NadH family.</text>
</comment>
<dbReference type="CDD" id="cd03022">
    <property type="entry name" value="DsbA_HCCA_Iso"/>
    <property type="match status" value="1"/>
</dbReference>
<dbReference type="PANTHER" id="PTHR42943">
    <property type="entry name" value="GLUTATHIONE S-TRANSFERASE KAPPA"/>
    <property type="match status" value="1"/>
</dbReference>
<dbReference type="PIRSF" id="PIRSF006386">
    <property type="entry name" value="HCCAis_GSTk"/>
    <property type="match status" value="1"/>
</dbReference>
<dbReference type="RefSeq" id="WP_034845242.1">
    <property type="nucleotide sequence ID" value="NZ_JANX01000462.1"/>
</dbReference>
<accession>A0A0A0CYU3</accession>
<comment type="caution">
    <text evidence="4">The sequence shown here is derived from an EMBL/GenBank/DDBJ whole genome shotgun (WGS) entry which is preliminary data.</text>
</comment>
<reference evidence="4 5" key="1">
    <citation type="submission" date="2014-01" db="EMBL/GenBank/DDBJ databases">
        <title>Genome sequence determination for a cystic fibrosis isolate, Inquilinus limosus.</title>
        <authorList>
            <person name="Pino M."/>
            <person name="Di Conza J."/>
            <person name="Gutkind G."/>
        </authorList>
    </citation>
    <scope>NUCLEOTIDE SEQUENCE [LARGE SCALE GENOMIC DNA]</scope>
    <source>
        <strain evidence="4 5">MP06</strain>
    </source>
</reference>
<dbReference type="InterPro" id="IPR051924">
    <property type="entry name" value="GST_Kappa/NadH"/>
</dbReference>
<keyword evidence="1 4" id="KW-0413">Isomerase</keyword>
<evidence type="ECO:0000313" key="5">
    <source>
        <dbReference type="Proteomes" id="UP000029995"/>
    </source>
</evidence>
<dbReference type="PANTHER" id="PTHR42943:SF2">
    <property type="entry name" value="GLUTATHIONE S-TRANSFERASE KAPPA 1"/>
    <property type="match status" value="1"/>
</dbReference>
<dbReference type="Pfam" id="PF01323">
    <property type="entry name" value="DSBA"/>
    <property type="match status" value="1"/>
</dbReference>
<dbReference type="InterPro" id="IPR044087">
    <property type="entry name" value="NahD-like"/>
</dbReference>
<organism evidence="4 5">
    <name type="scientific">Inquilinus limosus MP06</name>
    <dbReference type="NCBI Taxonomy" id="1398085"/>
    <lineage>
        <taxon>Bacteria</taxon>
        <taxon>Pseudomonadati</taxon>
        <taxon>Pseudomonadota</taxon>
        <taxon>Alphaproteobacteria</taxon>
        <taxon>Rhodospirillales</taxon>
        <taxon>Rhodospirillaceae</taxon>
        <taxon>Inquilinus</taxon>
    </lineage>
</organism>
<dbReference type="InterPro" id="IPR036249">
    <property type="entry name" value="Thioredoxin-like_sf"/>
</dbReference>
<dbReference type="EMBL" id="JANX01000462">
    <property type="protein sequence ID" value="KGM31661.1"/>
    <property type="molecule type" value="Genomic_DNA"/>
</dbReference>
<evidence type="ECO:0000259" key="3">
    <source>
        <dbReference type="Pfam" id="PF01323"/>
    </source>
</evidence>
<dbReference type="InterPro" id="IPR001853">
    <property type="entry name" value="DSBA-like_thioredoxin_dom"/>
</dbReference>
<dbReference type="GO" id="GO:0018845">
    <property type="term" value="F:2-hydroxychromene-2-carboxylate isomerase activity"/>
    <property type="evidence" value="ECO:0007669"/>
    <property type="project" value="UniProtKB-UniRule"/>
</dbReference>
<dbReference type="SUPFAM" id="SSF52833">
    <property type="entry name" value="Thioredoxin-like"/>
    <property type="match status" value="1"/>
</dbReference>
<evidence type="ECO:0000256" key="2">
    <source>
        <dbReference type="PIRSR" id="PIRSR006386-1"/>
    </source>
</evidence>
<dbReference type="InterPro" id="IPR014440">
    <property type="entry name" value="HCCAis_GSTk"/>
</dbReference>
<name>A0A0A0CYU3_9PROT</name>
<evidence type="ECO:0000256" key="1">
    <source>
        <dbReference type="PIRNR" id="PIRNR006386"/>
    </source>
</evidence>
<dbReference type="GO" id="GO:0004602">
    <property type="term" value="F:glutathione peroxidase activity"/>
    <property type="evidence" value="ECO:0007669"/>
    <property type="project" value="TreeGrafter"/>
</dbReference>
<comment type="catalytic activity">
    <reaction evidence="1">
        <text>2-hydroxychromene-2-carboxylate = (3E)-4-(2-hydroxyphenyl)-2-oxobut-3-enoate</text>
        <dbReference type="Rhea" id="RHEA:27401"/>
        <dbReference type="ChEBI" id="CHEBI:59350"/>
        <dbReference type="ChEBI" id="CHEBI:59353"/>
        <dbReference type="EC" id="5.99.1.4"/>
    </reaction>
</comment>
<dbReference type="GO" id="GO:1901170">
    <property type="term" value="P:naphthalene catabolic process"/>
    <property type="evidence" value="ECO:0007669"/>
    <property type="project" value="InterPro"/>
</dbReference>
<gene>
    <name evidence="4" type="ORF">P409_25910</name>
</gene>
<dbReference type="EC" id="5.99.1.4" evidence="1"/>
<dbReference type="Gene3D" id="3.40.30.10">
    <property type="entry name" value="Glutaredoxin"/>
    <property type="match status" value="1"/>
</dbReference>
<protein>
    <recommendedName>
        <fullName evidence="1">2-hydroxychromene-2-carboxylate isomerase</fullName>
        <ecNumber evidence="1">5.99.1.4</ecNumber>
    </recommendedName>
</protein>